<dbReference type="Pfam" id="PF06445">
    <property type="entry name" value="GyrI-like"/>
    <property type="match status" value="1"/>
</dbReference>
<dbReference type="InterPro" id="IPR010499">
    <property type="entry name" value="AraC_E-bd"/>
</dbReference>
<protein>
    <submittedName>
        <fullName evidence="2">AraC family transcriptional regulator</fullName>
    </submittedName>
</protein>
<keyword evidence="3" id="KW-1185">Reference proteome</keyword>
<dbReference type="OrthoDB" id="795001at2"/>
<dbReference type="EMBL" id="SOHA01000038">
    <property type="protein sequence ID" value="TFD27901.1"/>
    <property type="molecule type" value="Genomic_DNA"/>
</dbReference>
<reference evidence="2 3" key="1">
    <citation type="submission" date="2019-03" db="EMBL/GenBank/DDBJ databases">
        <title>Genomics of glacier-inhabiting Cryobacterium strains.</title>
        <authorList>
            <person name="Liu Q."/>
            <person name="Xin Y.-H."/>
        </authorList>
    </citation>
    <scope>NUCLEOTIDE SEQUENCE [LARGE SCALE GENOMIC DNA]</scope>
    <source>
        <strain evidence="2 3">TMT1-51</strain>
    </source>
</reference>
<evidence type="ECO:0000259" key="1">
    <source>
        <dbReference type="SMART" id="SM00871"/>
    </source>
</evidence>
<name>A0A4Y8JSY8_9MICO</name>
<sequence length="153" mass="16269">MALMDYTIEQVDLREQHTAVVRGLVPEKDVPVFLGAAFGEVLTVLGTRGLKPTGMPFGCYVPTPEGLQIEAGFPTSVPVEPSGRVVPSSLPVGTAVQVVHIGPYQGVVGAYRAADAWLADHGWEAAGPPWESYLDGPEVAEPRTIVTVPCRHP</sequence>
<evidence type="ECO:0000313" key="2">
    <source>
        <dbReference type="EMBL" id="TFD27901.1"/>
    </source>
</evidence>
<dbReference type="SMART" id="SM00871">
    <property type="entry name" value="AraC_E_bind"/>
    <property type="match status" value="1"/>
</dbReference>
<dbReference type="Proteomes" id="UP000297472">
    <property type="component" value="Unassembled WGS sequence"/>
</dbReference>
<dbReference type="Gene3D" id="3.20.80.10">
    <property type="entry name" value="Regulatory factor, effector binding domain"/>
    <property type="match status" value="1"/>
</dbReference>
<proteinExistence type="predicted"/>
<dbReference type="InterPro" id="IPR011256">
    <property type="entry name" value="Reg_factor_effector_dom_sf"/>
</dbReference>
<feature type="domain" description="AraC effector-binding" evidence="1">
    <location>
        <begin position="4"/>
        <end position="151"/>
    </location>
</feature>
<accession>A0A4Y8JSY8</accession>
<organism evidence="2 3">
    <name type="scientific">Cryobacterium cryoconiti</name>
    <dbReference type="NCBI Taxonomy" id="1259239"/>
    <lineage>
        <taxon>Bacteria</taxon>
        <taxon>Bacillati</taxon>
        <taxon>Actinomycetota</taxon>
        <taxon>Actinomycetes</taxon>
        <taxon>Micrococcales</taxon>
        <taxon>Microbacteriaceae</taxon>
        <taxon>Cryobacterium</taxon>
    </lineage>
</organism>
<dbReference type="InterPro" id="IPR029442">
    <property type="entry name" value="GyrI-like"/>
</dbReference>
<evidence type="ECO:0000313" key="3">
    <source>
        <dbReference type="Proteomes" id="UP000297472"/>
    </source>
</evidence>
<comment type="caution">
    <text evidence="2">The sequence shown here is derived from an EMBL/GenBank/DDBJ whole genome shotgun (WGS) entry which is preliminary data.</text>
</comment>
<dbReference type="SUPFAM" id="SSF55136">
    <property type="entry name" value="Probable bacterial effector-binding domain"/>
    <property type="match status" value="1"/>
</dbReference>
<dbReference type="AlphaFoldDB" id="A0A4Y8JSY8"/>
<gene>
    <name evidence="2" type="ORF">E3T49_12550</name>
</gene>